<dbReference type="SUPFAM" id="SSF55729">
    <property type="entry name" value="Acyl-CoA N-acyltransferases (Nat)"/>
    <property type="match status" value="1"/>
</dbReference>
<dbReference type="KEGG" id="pvac:HC248_02094"/>
<sequence>MKNISNDYVIRVLDSPLQVDAALWNELLAGQSPQGALNPFMRHEYLAAMHESGSASLETGWTARFITLWHGENLAGACALYLKTHSYGEYVFDWAWANAYAQHGLEYYPKALVAAPFTPVPGARLLARNASERLLLVQALIAWCTEEKLSSLHLLFADDEDVVACEQAGLMLRNTVQFHWKNKSAAAAEAANTLVTQDEDRRDSAPQSQPIQSGYKDFDSFLMSLSQEKRKKIRQEKRKVHDAGIRFRTSLGKDISNADWNFFYRCYEQTYYEHGNKPYLSRDFFQRMQDSMAQNWLMFIAEFTDPETGAKQAIASSLIALSAAPQSAADKSDHKPLTYHTAYGRYWGALARVDCLHFEACYYQPLQWCIEHGLQSFEGGAQGEHKMARALLPIKTTSAHWLAHPSFADAVERFLEREGAGIDSYMDDLEKRSPFKTASAPTALPASGKLVNEDAKKALNAPFSDQS</sequence>
<reference evidence="2 3" key="1">
    <citation type="submission" date="2020-04" db="EMBL/GenBank/DDBJ databases">
        <title>Complete genome of a Psychrophilic, Marine, Gas Vacuolate Bacterium Polaromonas vacuolata KCTC 22033T.</title>
        <authorList>
            <person name="Hwang K."/>
            <person name="Kim K.M."/>
        </authorList>
    </citation>
    <scope>NUCLEOTIDE SEQUENCE [LARGE SCALE GENOMIC DNA]</scope>
    <source>
        <strain evidence="2 3">KCTC 22033</strain>
    </source>
</reference>
<evidence type="ECO:0000313" key="3">
    <source>
        <dbReference type="Proteomes" id="UP000502041"/>
    </source>
</evidence>
<evidence type="ECO:0000256" key="1">
    <source>
        <dbReference type="SAM" id="MobiDB-lite"/>
    </source>
</evidence>
<keyword evidence="3" id="KW-1185">Reference proteome</keyword>
<dbReference type="PANTHER" id="PTHR47017">
    <property type="entry name" value="ACYL-COA"/>
    <property type="match status" value="1"/>
</dbReference>
<dbReference type="Gene3D" id="3.40.630.30">
    <property type="match status" value="1"/>
</dbReference>
<gene>
    <name evidence="2" type="ORF">HC248_02094</name>
</gene>
<accession>A0A6H2HAF7</accession>
<organism evidence="2 3">
    <name type="scientific">Polaromonas vacuolata</name>
    <dbReference type="NCBI Taxonomy" id="37448"/>
    <lineage>
        <taxon>Bacteria</taxon>
        <taxon>Pseudomonadati</taxon>
        <taxon>Pseudomonadota</taxon>
        <taxon>Betaproteobacteria</taxon>
        <taxon>Burkholderiales</taxon>
        <taxon>Comamonadaceae</taxon>
        <taxon>Polaromonas</taxon>
    </lineage>
</organism>
<dbReference type="Pfam" id="PF04339">
    <property type="entry name" value="FemAB_like"/>
    <property type="match status" value="2"/>
</dbReference>
<dbReference type="EMBL" id="CP051461">
    <property type="protein sequence ID" value="QJC56783.1"/>
    <property type="molecule type" value="Genomic_DNA"/>
</dbReference>
<dbReference type="InterPro" id="IPR016181">
    <property type="entry name" value="Acyl_CoA_acyltransferase"/>
</dbReference>
<dbReference type="AlphaFoldDB" id="A0A6H2HAF7"/>
<evidence type="ECO:0008006" key="4">
    <source>
        <dbReference type="Google" id="ProtNLM"/>
    </source>
</evidence>
<dbReference type="InterPro" id="IPR007434">
    <property type="entry name" value="FemAB-like"/>
</dbReference>
<dbReference type="PANTHER" id="PTHR47017:SF1">
    <property type="entry name" value="ACYL-COA"/>
    <property type="match status" value="1"/>
</dbReference>
<dbReference type="Proteomes" id="UP000502041">
    <property type="component" value="Chromosome"/>
</dbReference>
<dbReference type="RefSeq" id="WP_168922391.1">
    <property type="nucleotide sequence ID" value="NZ_CP051461.1"/>
</dbReference>
<proteinExistence type="predicted"/>
<name>A0A6H2HAF7_9BURK</name>
<protein>
    <recommendedName>
        <fullName evidence="4">GNAT family N-acetyltransferase</fullName>
    </recommendedName>
</protein>
<feature type="region of interest" description="Disordered" evidence="1">
    <location>
        <begin position="194"/>
        <end position="214"/>
    </location>
</feature>
<evidence type="ECO:0000313" key="2">
    <source>
        <dbReference type="EMBL" id="QJC56783.1"/>
    </source>
</evidence>